<dbReference type="AlphaFoldDB" id="A0AB39BDS3"/>
<feature type="compositionally biased region" description="Polar residues" evidence="1">
    <location>
        <begin position="475"/>
        <end position="485"/>
    </location>
</feature>
<protein>
    <submittedName>
        <fullName evidence="2">Uncharacterized protein</fullName>
    </submittedName>
</protein>
<evidence type="ECO:0000313" key="2">
    <source>
        <dbReference type="EMBL" id="XDI04471.1"/>
    </source>
</evidence>
<accession>A0AB39BDS3</accession>
<dbReference type="InterPro" id="IPR006311">
    <property type="entry name" value="TAT_signal"/>
</dbReference>
<dbReference type="RefSeq" id="WP_368496871.1">
    <property type="nucleotide sequence ID" value="NZ_CP162511.1"/>
</dbReference>
<proteinExistence type="predicted"/>
<dbReference type="EMBL" id="CP162511">
    <property type="protein sequence ID" value="XDI04471.1"/>
    <property type="molecule type" value="Genomic_DNA"/>
</dbReference>
<name>A0AB39BDS3_9MICO</name>
<gene>
    <name evidence="2" type="ORF">ABFY20_14180</name>
</gene>
<dbReference type="PROSITE" id="PS51318">
    <property type="entry name" value="TAT"/>
    <property type="match status" value="1"/>
</dbReference>
<feature type="compositionally biased region" description="Low complexity" evidence="1">
    <location>
        <begin position="123"/>
        <end position="132"/>
    </location>
</feature>
<feature type="region of interest" description="Disordered" evidence="1">
    <location>
        <begin position="427"/>
        <end position="485"/>
    </location>
</feature>
<evidence type="ECO:0000256" key="1">
    <source>
        <dbReference type="SAM" id="MobiDB-lite"/>
    </source>
</evidence>
<reference evidence="2" key="1">
    <citation type="submission" date="2024-05" db="EMBL/GenBank/DDBJ databases">
        <title>Herbiconiux sp. A18JL235.</title>
        <authorList>
            <person name="Zhang G."/>
        </authorList>
    </citation>
    <scope>NUCLEOTIDE SEQUENCE</scope>
    <source>
        <strain evidence="2">A18JL235</strain>
    </source>
</reference>
<feature type="region of interest" description="Disordered" evidence="1">
    <location>
        <begin position="123"/>
        <end position="144"/>
    </location>
</feature>
<sequence length="485" mass="49353">MSAKNPTADLDAPELERRFPRRLLFAGAATAAAGVAVAATSGAAEPAAAAAANTPWMLGGNSGVTTSNFLGPTTSGIPLIFKTKSNTSSALSEKMRLTAQGRLGLGVTDPAARVDAVSSSIGVKGTSTSTGTDGRGVQGSAPEGYGVEGRSTNYIGVYGKGGYTGCYAEGGSMGVTGIGTGTGSYGGYFSGRSYGAILFGDNYGIYASGNVGAFALGSTTGVYGQTSNQNGASVLGDGGQYGAQGINGRTAGVRGDSGYVGVWGEAPTYGVYGKSTATSGQVYGLFGETASPAGYAIWAQGRMHVNGTLSKSAGSFKIDHPLDPQNKWLSHSFVESPDMMNIYNGNVTTDAKGLATVTLPAYFEALNRDFRYQLTVIGTFAQAIVSRKVAKGSFDIATDKPGIEVSWQITGIRQDTYATEHPIVVEEQKTDAERGASSNARSATPGAPSFAPVADGTPAVPEAPAAPTPPKLRPQSKSTAPSTAP</sequence>
<organism evidence="2">
    <name type="scientific">Herbiconiux sp. A18JL235</name>
    <dbReference type="NCBI Taxonomy" id="3152363"/>
    <lineage>
        <taxon>Bacteria</taxon>
        <taxon>Bacillati</taxon>
        <taxon>Actinomycetota</taxon>
        <taxon>Actinomycetes</taxon>
        <taxon>Micrococcales</taxon>
        <taxon>Microbacteriaceae</taxon>
        <taxon>Herbiconiux</taxon>
    </lineage>
</organism>